<dbReference type="RefSeq" id="WP_007625145.1">
    <property type="nucleotide sequence ID" value="NZ_BANX01000041.1"/>
</dbReference>
<evidence type="ECO:0000313" key="1">
    <source>
        <dbReference type="EMBL" id="GAC70797.1"/>
    </source>
</evidence>
<gene>
    <name evidence="1" type="ORF">GS4_41_00440</name>
</gene>
<keyword evidence="2" id="KW-1185">Reference proteome</keyword>
<protein>
    <submittedName>
        <fullName evidence="1">Uncharacterized protein</fullName>
    </submittedName>
</protein>
<accession>M0QS43</accession>
<dbReference type="AlphaFoldDB" id="M0QS43"/>
<dbReference type="STRING" id="1223545.GS4_41_00440"/>
<organism evidence="1 2">
    <name type="scientific">Gordonia soli NBRC 108243</name>
    <dbReference type="NCBI Taxonomy" id="1223545"/>
    <lineage>
        <taxon>Bacteria</taxon>
        <taxon>Bacillati</taxon>
        <taxon>Actinomycetota</taxon>
        <taxon>Actinomycetes</taxon>
        <taxon>Mycobacteriales</taxon>
        <taxon>Gordoniaceae</taxon>
        <taxon>Gordonia</taxon>
    </lineage>
</organism>
<name>M0QS43_9ACTN</name>
<proteinExistence type="predicted"/>
<dbReference type="Proteomes" id="UP000011666">
    <property type="component" value="Unassembled WGS sequence"/>
</dbReference>
<sequence length="195" mass="22038">MSGVRHHLEAMEQAYDEGYAEGADDTGYPNPYRKLLDDRREFVREQVENGYGALVDEDGDNVLGDDNAEWFDAVLDAHDEWLALPRPYTRDEAGLDGNRRDPVAEHLGRASRSGDIADLADARAAIDDFARRIFEHTPSEDPHAEPRSWNEIDERERDVYRLNLRTFAFVFPGRAPALDAAIQALDAAIRKVDGR</sequence>
<dbReference type="EMBL" id="BANX01000041">
    <property type="protein sequence ID" value="GAC70797.1"/>
    <property type="molecule type" value="Genomic_DNA"/>
</dbReference>
<evidence type="ECO:0000313" key="2">
    <source>
        <dbReference type="Proteomes" id="UP000011666"/>
    </source>
</evidence>
<reference evidence="1 2" key="1">
    <citation type="submission" date="2013-01" db="EMBL/GenBank/DDBJ databases">
        <title>Whole genome shotgun sequence of Gordonia soli NBRC 108243.</title>
        <authorList>
            <person name="Isaki-Nakamura S."/>
            <person name="Hosoyama A."/>
            <person name="Tsuchikane K."/>
            <person name="Ando Y."/>
            <person name="Baba S."/>
            <person name="Ohji S."/>
            <person name="Hamada M."/>
            <person name="Tamura T."/>
            <person name="Yamazoe A."/>
            <person name="Yamazaki S."/>
            <person name="Fujita N."/>
        </authorList>
    </citation>
    <scope>NUCLEOTIDE SEQUENCE [LARGE SCALE GENOMIC DNA]</scope>
    <source>
        <strain evidence="1 2">NBRC 108243</strain>
    </source>
</reference>
<comment type="caution">
    <text evidence="1">The sequence shown here is derived from an EMBL/GenBank/DDBJ whole genome shotgun (WGS) entry which is preliminary data.</text>
</comment>